<evidence type="ECO:0000256" key="1">
    <source>
        <dbReference type="SAM" id="Phobius"/>
    </source>
</evidence>
<organism evidence="2 3">
    <name type="scientific">Listeria aquatica</name>
    <dbReference type="NCBI Taxonomy" id="1494960"/>
    <lineage>
        <taxon>Bacteria</taxon>
        <taxon>Bacillati</taxon>
        <taxon>Bacillota</taxon>
        <taxon>Bacilli</taxon>
        <taxon>Bacillales</taxon>
        <taxon>Listeriaceae</taxon>
        <taxon>Listeria</taxon>
    </lineage>
</organism>
<accession>A0A841ZR14</accession>
<evidence type="ECO:0000313" key="3">
    <source>
        <dbReference type="Proteomes" id="UP000559885"/>
    </source>
</evidence>
<dbReference type="EMBL" id="JAARRM010000003">
    <property type="protein sequence ID" value="MBC1521794.1"/>
    <property type="molecule type" value="Genomic_DNA"/>
</dbReference>
<reference evidence="2 3" key="1">
    <citation type="submission" date="2020-03" db="EMBL/GenBank/DDBJ databases">
        <title>Soil Listeria distribution.</title>
        <authorList>
            <person name="Liao J."/>
            <person name="Wiedmann M."/>
        </authorList>
    </citation>
    <scope>NUCLEOTIDE SEQUENCE [LARGE SCALE GENOMIC DNA]</scope>
    <source>
        <strain evidence="2 3">FSL L7-1507</strain>
    </source>
</reference>
<proteinExistence type="predicted"/>
<name>A0A841ZR14_9LIST</name>
<feature type="transmembrane region" description="Helical" evidence="1">
    <location>
        <begin position="6"/>
        <end position="31"/>
    </location>
</feature>
<keyword evidence="1" id="KW-0472">Membrane</keyword>
<protein>
    <submittedName>
        <fullName evidence="2">Uncharacterized protein</fullName>
    </submittedName>
</protein>
<gene>
    <name evidence="2" type="ORF">HB912_09050</name>
</gene>
<dbReference type="AlphaFoldDB" id="A0A841ZR14"/>
<keyword evidence="1" id="KW-0812">Transmembrane</keyword>
<evidence type="ECO:0000313" key="2">
    <source>
        <dbReference type="EMBL" id="MBC1521794.1"/>
    </source>
</evidence>
<sequence length="74" mass="8588">MNVQTALRLFFTGLFLFFILQLLSYINWLLVDQAVISGYVDKYILLKTPLIIIPIIFCVPIISHVIKHYFPSDS</sequence>
<comment type="caution">
    <text evidence="2">The sequence shown here is derived from an EMBL/GenBank/DDBJ whole genome shotgun (WGS) entry which is preliminary data.</text>
</comment>
<keyword evidence="1" id="KW-1133">Transmembrane helix</keyword>
<dbReference type="Proteomes" id="UP000559885">
    <property type="component" value="Unassembled WGS sequence"/>
</dbReference>
<feature type="transmembrane region" description="Helical" evidence="1">
    <location>
        <begin position="43"/>
        <end position="66"/>
    </location>
</feature>